<reference evidence="2 3" key="1">
    <citation type="submission" date="2019-09" db="EMBL/GenBank/DDBJ databases">
        <title>Draft genome of the ectomycorrhizal ascomycete Sphaerosporella brunnea.</title>
        <authorList>
            <consortium name="DOE Joint Genome Institute"/>
            <person name="Benucci G.M."/>
            <person name="Marozzi G."/>
            <person name="Antonielli L."/>
            <person name="Sanchez S."/>
            <person name="Marco P."/>
            <person name="Wang X."/>
            <person name="Falini L.B."/>
            <person name="Barry K."/>
            <person name="Haridas S."/>
            <person name="Lipzen A."/>
            <person name="Labutti K."/>
            <person name="Grigoriev I.V."/>
            <person name="Murat C."/>
            <person name="Martin F."/>
            <person name="Albertini E."/>
            <person name="Donnini D."/>
            <person name="Bonito G."/>
        </authorList>
    </citation>
    <scope>NUCLEOTIDE SEQUENCE [LARGE SCALE GENOMIC DNA]</scope>
    <source>
        <strain evidence="2 3">Sb_GMNB300</strain>
    </source>
</reference>
<sequence>MPLPCLQARYTDSDQRARERLNTTSSESCDEDVTTPQVEQQSQPRKRSFQEAEDDAELGGGATANAVKTHHAREIRRMGAEAVLLALKSLEPPNEGRRLRRRQRMRNGETKRRKTCGAGSGAEVALLSLIPTLRIPLRQTKKGGTGRREDDKYWFCTNKPAQTRDLFKPCVRWKKEQAVLWKAVAAATKDKKNGEKERTERRKANTPVKTLLSDERCDGFPSSTQVGMWPG</sequence>
<organism evidence="2 3">
    <name type="scientific">Sphaerosporella brunnea</name>
    <dbReference type="NCBI Taxonomy" id="1250544"/>
    <lineage>
        <taxon>Eukaryota</taxon>
        <taxon>Fungi</taxon>
        <taxon>Dikarya</taxon>
        <taxon>Ascomycota</taxon>
        <taxon>Pezizomycotina</taxon>
        <taxon>Pezizomycetes</taxon>
        <taxon>Pezizales</taxon>
        <taxon>Pyronemataceae</taxon>
        <taxon>Sphaerosporella</taxon>
    </lineage>
</organism>
<feature type="compositionally biased region" description="Basic and acidic residues" evidence="1">
    <location>
        <begin position="188"/>
        <end position="203"/>
    </location>
</feature>
<accession>A0A5J5EJK4</accession>
<dbReference type="Proteomes" id="UP000326924">
    <property type="component" value="Unassembled WGS sequence"/>
</dbReference>
<dbReference type="EMBL" id="VXIS01000271">
    <property type="protein sequence ID" value="KAA8895353.1"/>
    <property type="molecule type" value="Genomic_DNA"/>
</dbReference>
<feature type="region of interest" description="Disordered" evidence="1">
    <location>
        <begin position="187"/>
        <end position="231"/>
    </location>
</feature>
<protein>
    <submittedName>
        <fullName evidence="2">Uncharacterized protein</fullName>
    </submittedName>
</protein>
<dbReference type="AlphaFoldDB" id="A0A5J5EJK4"/>
<gene>
    <name evidence="2" type="ORF">FN846DRAFT_911883</name>
</gene>
<dbReference type="InParanoid" id="A0A5J5EJK4"/>
<evidence type="ECO:0000313" key="2">
    <source>
        <dbReference type="EMBL" id="KAA8895353.1"/>
    </source>
</evidence>
<feature type="compositionally biased region" description="Polar residues" evidence="1">
    <location>
        <begin position="221"/>
        <end position="231"/>
    </location>
</feature>
<comment type="caution">
    <text evidence="2">The sequence shown here is derived from an EMBL/GenBank/DDBJ whole genome shotgun (WGS) entry which is preliminary data.</text>
</comment>
<keyword evidence="3" id="KW-1185">Reference proteome</keyword>
<proteinExistence type="predicted"/>
<feature type="compositionally biased region" description="Polar residues" evidence="1">
    <location>
        <begin position="34"/>
        <end position="43"/>
    </location>
</feature>
<feature type="region of interest" description="Disordered" evidence="1">
    <location>
        <begin position="1"/>
        <end position="71"/>
    </location>
</feature>
<name>A0A5J5EJK4_9PEZI</name>
<evidence type="ECO:0000256" key="1">
    <source>
        <dbReference type="SAM" id="MobiDB-lite"/>
    </source>
</evidence>
<feature type="compositionally biased region" description="Basic and acidic residues" evidence="1">
    <location>
        <begin position="11"/>
        <end position="21"/>
    </location>
</feature>
<evidence type="ECO:0000313" key="3">
    <source>
        <dbReference type="Proteomes" id="UP000326924"/>
    </source>
</evidence>